<keyword evidence="1" id="KW-1133">Transmembrane helix</keyword>
<dbReference type="Gene3D" id="1.25.40.10">
    <property type="entry name" value="Tetratricopeptide repeat domain"/>
    <property type="match status" value="1"/>
</dbReference>
<keyword evidence="1" id="KW-0472">Membrane</keyword>
<keyword evidence="1" id="KW-0812">Transmembrane</keyword>
<organism evidence="2 4">
    <name type="scientific">Budvicia aquatica</name>
    <dbReference type="NCBI Taxonomy" id="82979"/>
    <lineage>
        <taxon>Bacteria</taxon>
        <taxon>Pseudomonadati</taxon>
        <taxon>Pseudomonadota</taxon>
        <taxon>Gammaproteobacteria</taxon>
        <taxon>Enterobacterales</taxon>
        <taxon>Budviciaceae</taxon>
        <taxon>Budvicia</taxon>
    </lineage>
</organism>
<dbReference type="Proteomes" id="UP000224974">
    <property type="component" value="Unassembled WGS sequence"/>
</dbReference>
<reference evidence="3 5" key="3">
    <citation type="submission" date="2019-03" db="EMBL/GenBank/DDBJ databases">
        <authorList>
            <consortium name="Pathogen Informatics"/>
        </authorList>
    </citation>
    <scope>NUCLEOTIDE SEQUENCE [LARGE SCALE GENOMIC DNA]</scope>
    <source>
        <strain evidence="3 5">NCTC12282</strain>
    </source>
</reference>
<accession>A0A2C6DNE2</accession>
<dbReference type="AlphaFoldDB" id="A0A2C6DNE2"/>
<proteinExistence type="predicted"/>
<evidence type="ECO:0000313" key="2">
    <source>
        <dbReference type="EMBL" id="PHI30314.1"/>
    </source>
</evidence>
<dbReference type="InterPro" id="IPR014562">
    <property type="entry name" value="UCP030959_TPR_rpt-cont"/>
</dbReference>
<dbReference type="PIRSF" id="PIRSF030959">
    <property type="entry name" value="UCP030959"/>
    <property type="match status" value="1"/>
</dbReference>
<evidence type="ECO:0000313" key="4">
    <source>
        <dbReference type="Proteomes" id="UP000224974"/>
    </source>
</evidence>
<evidence type="ECO:0000256" key="1">
    <source>
        <dbReference type="SAM" id="Phobius"/>
    </source>
</evidence>
<gene>
    <name evidence="2" type="ORF">CRN84_13710</name>
    <name evidence="3" type="ORF">NCTC12282_03877</name>
</gene>
<name>A0A2C6DNE2_9GAMM</name>
<dbReference type="EMBL" id="PDDX01000001">
    <property type="protein sequence ID" value="PHI30314.1"/>
    <property type="molecule type" value="Genomic_DNA"/>
</dbReference>
<dbReference type="EMBL" id="CAADJA010000002">
    <property type="protein sequence ID" value="VFS49399.1"/>
    <property type="molecule type" value="Genomic_DNA"/>
</dbReference>
<dbReference type="InterPro" id="IPR011990">
    <property type="entry name" value="TPR-like_helical_dom_sf"/>
</dbReference>
<dbReference type="OrthoDB" id="7559170at2"/>
<feature type="transmembrane region" description="Helical" evidence="1">
    <location>
        <begin position="27"/>
        <end position="51"/>
    </location>
</feature>
<evidence type="ECO:0000313" key="5">
    <source>
        <dbReference type="Proteomes" id="UP000373449"/>
    </source>
</evidence>
<dbReference type="RefSeq" id="WP_029093564.1">
    <property type="nucleotide sequence ID" value="NZ_BRLG01000003.1"/>
</dbReference>
<protein>
    <submittedName>
        <fullName evidence="3">Uncharacterized protein conserved in bacteria containing a divergent form of TPR repeats</fullName>
    </submittedName>
</protein>
<dbReference type="STRING" id="1111728.GCA_000427805_04129"/>
<sequence length="246" mass="28148">MPIIFVVCLQVLCGVHVVKTGQERYWLYLIIGLPGIGCAVYALAIMLPDLFSSRDGRKIIRHAHDKMDPERHIRMLRDELNITQTSQNYVLLADELMRVGRPKEAIPEYKNALTGIFTRDPDIMVKLAAAQFDSHDPVSCQQTLDDITQHSPDYQSQDGHLLYARALAENGHLAEAESEYQALINYYTGPEARFRYYQLLMDQGKMEAAKQQLETILTTARCAKPHYRKLHKAWLSKTQQAIKLFS</sequence>
<dbReference type="Proteomes" id="UP000373449">
    <property type="component" value="Unassembled WGS sequence"/>
</dbReference>
<keyword evidence="4" id="KW-1185">Reference proteome</keyword>
<reference evidence="2" key="2">
    <citation type="submission" date="2017-09" db="EMBL/GenBank/DDBJ databases">
        <title>FDA dAtabase for Regulatory Grade micrObial Sequences (FDA-ARGOS): Supporting development and validation of Infectious Disease Dx tests.</title>
        <authorList>
            <person name="Minogue T."/>
            <person name="Wolcott M."/>
            <person name="Wasieloski L."/>
            <person name="Aguilar W."/>
            <person name="Moore D."/>
            <person name="Tallon L.J."/>
            <person name="Sadzewicz L."/>
            <person name="Ott S."/>
            <person name="Zhao X."/>
            <person name="Nagaraj S."/>
            <person name="Vavikolanu K."/>
            <person name="Aluvathingal J."/>
            <person name="Nadendla S."/>
            <person name="Sichtig H."/>
        </authorList>
    </citation>
    <scope>NUCLEOTIDE SEQUENCE</scope>
    <source>
        <strain evidence="2">FDAARGOS_387</strain>
    </source>
</reference>
<reference evidence="4" key="1">
    <citation type="submission" date="2017-09" db="EMBL/GenBank/DDBJ databases">
        <title>FDA dAtabase for Regulatory Grade micrObial Sequences (FDA-ARGOS): Supporting development and validation of Infectious Disease Dx tests.</title>
        <authorList>
            <person name="Minogue T."/>
            <person name="Wolcott M."/>
            <person name="Wasieloski L."/>
            <person name="Aguilar W."/>
            <person name="Moore D."/>
            <person name="Tallon L."/>
            <person name="Sadzewicz L."/>
            <person name="Ott S."/>
            <person name="Zhao X."/>
            <person name="Nagaraj S."/>
            <person name="Vavikolanu K."/>
            <person name="Aluvathingal J."/>
            <person name="Nadendla S."/>
            <person name="Sichtig H."/>
        </authorList>
    </citation>
    <scope>NUCLEOTIDE SEQUENCE [LARGE SCALE GENOMIC DNA]</scope>
    <source>
        <strain evidence="4">FDAARGOS_387</strain>
    </source>
</reference>
<evidence type="ECO:0000313" key="3">
    <source>
        <dbReference type="EMBL" id="VFS49399.1"/>
    </source>
</evidence>
<dbReference type="SUPFAM" id="SSF48452">
    <property type="entry name" value="TPR-like"/>
    <property type="match status" value="1"/>
</dbReference>